<dbReference type="Proteomes" id="UP000231932">
    <property type="component" value="Chromosome"/>
</dbReference>
<dbReference type="AlphaFoldDB" id="A0A2K8N550"/>
<evidence type="ECO:0000313" key="2">
    <source>
        <dbReference type="Proteomes" id="UP000231932"/>
    </source>
</evidence>
<name>A0A2K8N550_9BACL</name>
<keyword evidence="2" id="KW-1185">Reference proteome</keyword>
<sequence length="79" mass="9218">MKSRVHQIVRDDARRKSRHWWKGKHNPERMAVRHGKEKGSVILGGRKVAVEKIRVRSVDGHEIPLETYQAFQVCLLSSF</sequence>
<reference evidence="2" key="1">
    <citation type="submission" date="2017-11" db="EMBL/GenBank/DDBJ databases">
        <title>Complete Genome Sequence of Kyrpidia sp. Strain EA-1, a thermophilic, hydrogen-oxidizing Bacterium, isolated from the Azores.</title>
        <authorList>
            <person name="Reiner J.E."/>
            <person name="Lapp C.J."/>
            <person name="Bunk B."/>
            <person name="Gescher J."/>
        </authorList>
    </citation>
    <scope>NUCLEOTIDE SEQUENCE [LARGE SCALE GENOMIC DNA]</scope>
    <source>
        <strain evidence="2">EA-1</strain>
    </source>
</reference>
<dbReference type="KEGG" id="kyr:CVV65_05425"/>
<dbReference type="OrthoDB" id="9779930at2"/>
<proteinExistence type="predicted"/>
<accession>A0A2K8N550</accession>
<dbReference type="EMBL" id="CP024955">
    <property type="protein sequence ID" value="ATY84464.1"/>
    <property type="molecule type" value="Genomic_DNA"/>
</dbReference>
<protein>
    <submittedName>
        <fullName evidence="1">Uncharacterized protein</fullName>
    </submittedName>
</protein>
<evidence type="ECO:0000313" key="1">
    <source>
        <dbReference type="EMBL" id="ATY84464.1"/>
    </source>
</evidence>
<organism evidence="1 2">
    <name type="scientific">Kyrpidia spormannii</name>
    <dbReference type="NCBI Taxonomy" id="2055160"/>
    <lineage>
        <taxon>Bacteria</taxon>
        <taxon>Bacillati</taxon>
        <taxon>Bacillota</taxon>
        <taxon>Bacilli</taxon>
        <taxon>Bacillales</taxon>
        <taxon>Alicyclobacillaceae</taxon>
        <taxon>Kyrpidia</taxon>
    </lineage>
</organism>
<gene>
    <name evidence="1" type="ORF">CVV65_05425</name>
</gene>